<dbReference type="RefSeq" id="WP_155365523.1">
    <property type="nucleotide sequence ID" value="NZ_CP043930.1"/>
</dbReference>
<keyword evidence="2" id="KW-1185">Reference proteome</keyword>
<reference evidence="1 2" key="1">
    <citation type="submission" date="2019-09" db="EMBL/GenBank/DDBJ databases">
        <title>Gimesia benthica sp. nov., a novel bacterium isolated from deep-sea water of the Northwest Indian Ocean.</title>
        <authorList>
            <person name="Dai X."/>
        </authorList>
    </citation>
    <scope>NUCLEOTIDE SEQUENCE [LARGE SCALE GENOMIC DNA]</scope>
    <source>
        <strain evidence="1 2">E7</strain>
    </source>
</reference>
<organism evidence="1 2">
    <name type="scientific">Gimesia benthica</name>
    <dbReference type="NCBI Taxonomy" id="2608982"/>
    <lineage>
        <taxon>Bacteria</taxon>
        <taxon>Pseudomonadati</taxon>
        <taxon>Planctomycetota</taxon>
        <taxon>Planctomycetia</taxon>
        <taxon>Planctomycetales</taxon>
        <taxon>Planctomycetaceae</taxon>
        <taxon>Gimesia</taxon>
    </lineage>
</organism>
<name>A0A6I6ADY9_9PLAN</name>
<sequence>MTNRRHQLLLYMMITILVMSLPFDVRGAQNGPEEVLIYYANETAPNENEQKNYETIINWLRETGEDEFIELSRQYERDMHLFPAVVDLEVDIIQHRLPRRDGRLNGVIITNRMAREGRFLIYRAGDTQFRNMCLAIPCFDNYIHASNPLCQSAILRRVLEKVATIFSADDHEFIFVVKSHGSKERFLTPLISVRHQNTNRDEVLALSSHQVDEANLPDWVHRSGITKSEFFSIVSNVGDKYDMTFSSIVIEACQGGISPSLEKSIPMNIQQLSFIDGNANHLNLIWDNLLHAQSKHERFADTLTQRLPPIFDTVSTRSNPKRSQSEISRKQDEHIPYLLYYFPLVGWFGYVAGRWFKKGSSAGTH</sequence>
<evidence type="ECO:0000313" key="2">
    <source>
        <dbReference type="Proteomes" id="UP000427281"/>
    </source>
</evidence>
<dbReference type="AlphaFoldDB" id="A0A6I6ADY9"/>
<protein>
    <submittedName>
        <fullName evidence="1">Uncharacterized protein</fullName>
    </submittedName>
</protein>
<evidence type="ECO:0000313" key="1">
    <source>
        <dbReference type="EMBL" id="QGQ24784.1"/>
    </source>
</evidence>
<dbReference type="KEGG" id="gim:F1728_19765"/>
<accession>A0A6I6ADY9</accession>
<gene>
    <name evidence="1" type="ORF">F1728_19765</name>
</gene>
<proteinExistence type="predicted"/>
<dbReference type="Proteomes" id="UP000427281">
    <property type="component" value="Chromosome"/>
</dbReference>
<dbReference type="EMBL" id="CP043930">
    <property type="protein sequence ID" value="QGQ24784.1"/>
    <property type="molecule type" value="Genomic_DNA"/>
</dbReference>